<reference evidence="4" key="1">
    <citation type="journal article" date="2017" name="Nature">
        <title>Asgard archaea illuminate the origin of eukaryotic cellular complexity.</title>
        <authorList>
            <person name="Zaremba-Niedzwiedzka K."/>
            <person name="Caceres E.F."/>
            <person name="Saw J.H."/>
            <person name="Backstrom D."/>
            <person name="Juzokaite L."/>
            <person name="Vancaester E."/>
            <person name="Seitz K.W."/>
            <person name="Anantharaman K."/>
            <person name="Starnawski P."/>
            <person name="Kjeldsen K.U."/>
            <person name="Scott M.B."/>
            <person name="Nunoura T."/>
            <person name="Banfield J.F."/>
            <person name="Schramm A."/>
            <person name="Baker B.J."/>
            <person name="Spang A."/>
            <person name="Ettema T.J.G."/>
        </authorList>
    </citation>
    <scope>NUCLEOTIDE SEQUENCE</scope>
    <source>
        <strain evidence="4">LCB_4</strain>
    </source>
</reference>
<dbReference type="SUPFAM" id="SSF51717">
    <property type="entry name" value="Dihydropteroate synthetase-like"/>
    <property type="match status" value="1"/>
</dbReference>
<dbReference type="InterPro" id="IPR011005">
    <property type="entry name" value="Dihydropteroate_synth-like_sf"/>
</dbReference>
<sequence>MKLLTSINGNPFIFDSGSPRILEHVIEGAAKNGVIERLVINSINSYNLTERLLKNINKHGVQNAIIQIFNPHDTTAWGRLKVLQDLLAKLEDTTLNNLLVDCAITDVNSITEVIKIFRYVKDKWNLPVGAAPCNLTYILRKRTPEFIGKNYKSFDTALNMLLRCYGADFLIYGHVKSYNRIFKAIYTHDLVVRGLSADKF</sequence>
<dbReference type="Pfam" id="PF02007">
    <property type="entry name" value="MtrH"/>
    <property type="match status" value="1"/>
</dbReference>
<protein>
    <submittedName>
        <fullName evidence="4">Uncharacterized protein</fullName>
    </submittedName>
</protein>
<accession>A0AAF0IC89</accession>
<dbReference type="EMBL" id="CP091871">
    <property type="protein sequence ID" value="WEU41080.1"/>
    <property type="molecule type" value="Genomic_DNA"/>
</dbReference>
<evidence type="ECO:0000256" key="1">
    <source>
        <dbReference type="ARBA" id="ARBA00006230"/>
    </source>
</evidence>
<evidence type="ECO:0000256" key="3">
    <source>
        <dbReference type="ARBA" id="ARBA00022679"/>
    </source>
</evidence>
<dbReference type="InterPro" id="IPR023467">
    <property type="entry name" value="MeTrfase_MtrH/MtxH"/>
</dbReference>
<dbReference type="KEGG" id="oyw:OdinLCB4_005480"/>
<evidence type="ECO:0000313" key="5">
    <source>
        <dbReference type="Proteomes" id="UP000186851"/>
    </source>
</evidence>
<gene>
    <name evidence="4" type="ORF">OdinLCB4_005480</name>
</gene>
<organism evidence="4 5">
    <name type="scientific">Odinarchaeota yellowstonii (strain LCB_4)</name>
    <dbReference type="NCBI Taxonomy" id="1841599"/>
    <lineage>
        <taxon>Archaea</taxon>
        <taxon>Promethearchaeati</taxon>
        <taxon>Candidatus Odinarchaeota</taxon>
        <taxon>Candidatus Odinarchaeia</taxon>
        <taxon>Candidatus Odinarchaeales</taxon>
        <taxon>Candidatus Odinarchaeaceae</taxon>
        <taxon>Candidatus Odinarchaeum</taxon>
    </lineage>
</organism>
<dbReference type="GO" id="GO:0008168">
    <property type="term" value="F:methyltransferase activity"/>
    <property type="evidence" value="ECO:0007669"/>
    <property type="project" value="UniProtKB-KW"/>
</dbReference>
<reference evidence="4" key="2">
    <citation type="journal article" date="2022" name="Nat. Microbiol.">
        <title>A closed Candidatus Odinarchaeum chromosome exposes Asgard archaeal viruses.</title>
        <authorList>
            <person name="Tamarit D."/>
            <person name="Caceres E.F."/>
            <person name="Krupovic M."/>
            <person name="Nijland R."/>
            <person name="Eme L."/>
            <person name="Robinson N.P."/>
            <person name="Ettema T.J.G."/>
        </authorList>
    </citation>
    <scope>NUCLEOTIDE SEQUENCE</scope>
    <source>
        <strain evidence="4">LCB_4</strain>
    </source>
</reference>
<keyword evidence="2" id="KW-0489">Methyltransferase</keyword>
<dbReference type="GO" id="GO:0006730">
    <property type="term" value="P:one-carbon metabolic process"/>
    <property type="evidence" value="ECO:0007669"/>
    <property type="project" value="InterPro"/>
</dbReference>
<dbReference type="Proteomes" id="UP000186851">
    <property type="component" value="Chromosome"/>
</dbReference>
<proteinExistence type="inferred from homology"/>
<dbReference type="AlphaFoldDB" id="A0AAF0IC89"/>
<evidence type="ECO:0000256" key="2">
    <source>
        <dbReference type="ARBA" id="ARBA00022603"/>
    </source>
</evidence>
<comment type="similarity">
    <text evidence="1">Belongs to the MtrH family.</text>
</comment>
<evidence type="ECO:0000313" key="4">
    <source>
        <dbReference type="EMBL" id="WEU41080.1"/>
    </source>
</evidence>
<name>A0AAF0IC89_ODILC</name>
<keyword evidence="3" id="KW-0808">Transferase</keyword>
<dbReference type="GO" id="GO:0032259">
    <property type="term" value="P:methylation"/>
    <property type="evidence" value="ECO:0007669"/>
    <property type="project" value="UniProtKB-KW"/>
</dbReference>